<proteinExistence type="predicted"/>
<dbReference type="AlphaFoldDB" id="C5KBR7"/>
<evidence type="ECO:0000256" key="1">
    <source>
        <dbReference type="SAM" id="MobiDB-lite"/>
    </source>
</evidence>
<name>C5KBR7_PERM5</name>
<dbReference type="GeneID" id="9048473"/>
<feature type="non-terminal residue" evidence="2">
    <location>
        <position position="1"/>
    </location>
</feature>
<evidence type="ECO:0000313" key="3">
    <source>
        <dbReference type="Proteomes" id="UP000007800"/>
    </source>
</evidence>
<dbReference type="InParanoid" id="C5KBR7"/>
<dbReference type="RefSeq" id="XP_002786280.1">
    <property type="nucleotide sequence ID" value="XM_002786234.1"/>
</dbReference>
<accession>C5KBR7</accession>
<feature type="region of interest" description="Disordered" evidence="1">
    <location>
        <begin position="73"/>
        <end position="100"/>
    </location>
</feature>
<evidence type="ECO:0000313" key="2">
    <source>
        <dbReference type="EMBL" id="EER18076.1"/>
    </source>
</evidence>
<sequence>ACQQGKTFAGDRQQWHSSIHKRNTQVPFAKGSKYEPDWEKVHVIRRIALNMYEVTAKDKNGQLYARVEHTKNLKRLTPTSQPSAKAASDNPVKSSDEQLPDICVQNNGKQEVVSAQDSNNTDDVLKPLNGFELRRSARLRALQNKKGGM</sequence>
<gene>
    <name evidence="2" type="ORF">Pmar_PMAR013949</name>
</gene>
<dbReference type="Proteomes" id="UP000007800">
    <property type="component" value="Unassembled WGS sequence"/>
</dbReference>
<dbReference type="EMBL" id="GG671936">
    <property type="protein sequence ID" value="EER18076.1"/>
    <property type="molecule type" value="Genomic_DNA"/>
</dbReference>
<protein>
    <submittedName>
        <fullName evidence="2">Uncharacterized protein</fullName>
    </submittedName>
</protein>
<reference evidence="2 3" key="1">
    <citation type="submission" date="2008-07" db="EMBL/GenBank/DDBJ databases">
        <authorList>
            <person name="El-Sayed N."/>
            <person name="Caler E."/>
            <person name="Inman J."/>
            <person name="Amedeo P."/>
            <person name="Hass B."/>
            <person name="Wortman J."/>
        </authorList>
    </citation>
    <scope>NUCLEOTIDE SEQUENCE [LARGE SCALE GENOMIC DNA]</scope>
    <source>
        <strain evidence="3">ATCC 50983 / TXsc</strain>
    </source>
</reference>
<keyword evidence="3" id="KW-1185">Reference proteome</keyword>
<organism evidence="3">
    <name type="scientific">Perkinsus marinus (strain ATCC 50983 / TXsc)</name>
    <dbReference type="NCBI Taxonomy" id="423536"/>
    <lineage>
        <taxon>Eukaryota</taxon>
        <taxon>Sar</taxon>
        <taxon>Alveolata</taxon>
        <taxon>Perkinsozoa</taxon>
        <taxon>Perkinsea</taxon>
        <taxon>Perkinsida</taxon>
        <taxon>Perkinsidae</taxon>
        <taxon>Perkinsus</taxon>
    </lineage>
</organism>